<keyword evidence="2" id="KW-1185">Reference proteome</keyword>
<sequence>MAVLILRLSTCFIPVQGSDPVHSSMRDWSQMPWTVRFEDIARETKIKQMK</sequence>
<reference evidence="3" key="1">
    <citation type="submission" date="2022-11" db="UniProtKB">
        <authorList>
            <consortium name="WormBaseParasite"/>
        </authorList>
    </citation>
    <scope>IDENTIFICATION</scope>
</reference>
<dbReference type="Proteomes" id="UP000887563">
    <property type="component" value="Unplaced"/>
</dbReference>
<feature type="signal peptide" evidence="1">
    <location>
        <begin position="1"/>
        <end position="17"/>
    </location>
</feature>
<feature type="chain" id="PRO_5036792154" evidence="1">
    <location>
        <begin position="18"/>
        <end position="50"/>
    </location>
</feature>
<proteinExistence type="predicted"/>
<dbReference type="AlphaFoldDB" id="A0A914LQV4"/>
<organism evidence="2 3">
    <name type="scientific">Meloidogyne incognita</name>
    <name type="common">Southern root-knot nematode worm</name>
    <name type="synonym">Oxyuris incognita</name>
    <dbReference type="NCBI Taxonomy" id="6306"/>
    <lineage>
        <taxon>Eukaryota</taxon>
        <taxon>Metazoa</taxon>
        <taxon>Ecdysozoa</taxon>
        <taxon>Nematoda</taxon>
        <taxon>Chromadorea</taxon>
        <taxon>Rhabditida</taxon>
        <taxon>Tylenchina</taxon>
        <taxon>Tylenchomorpha</taxon>
        <taxon>Tylenchoidea</taxon>
        <taxon>Meloidogynidae</taxon>
        <taxon>Meloidogyninae</taxon>
        <taxon>Meloidogyne</taxon>
        <taxon>Meloidogyne incognita group</taxon>
    </lineage>
</organism>
<name>A0A914LQV4_MELIC</name>
<evidence type="ECO:0000256" key="1">
    <source>
        <dbReference type="SAM" id="SignalP"/>
    </source>
</evidence>
<keyword evidence="1" id="KW-0732">Signal</keyword>
<protein>
    <submittedName>
        <fullName evidence="3">Uncharacterized protein</fullName>
    </submittedName>
</protein>
<evidence type="ECO:0000313" key="3">
    <source>
        <dbReference type="WBParaSite" id="Minc3s00608g15050"/>
    </source>
</evidence>
<dbReference type="WBParaSite" id="Minc3s00608g15050">
    <property type="protein sequence ID" value="Minc3s00608g15050"/>
    <property type="gene ID" value="Minc3s00608g15050"/>
</dbReference>
<accession>A0A914LQV4</accession>
<evidence type="ECO:0000313" key="2">
    <source>
        <dbReference type="Proteomes" id="UP000887563"/>
    </source>
</evidence>